<dbReference type="InterPro" id="IPR000073">
    <property type="entry name" value="AB_hydrolase_1"/>
</dbReference>
<dbReference type="Gene3D" id="1.20.120.450">
    <property type="entry name" value="dinb family like domain"/>
    <property type="match status" value="1"/>
</dbReference>
<accession>A0A934K8V4</accession>
<dbReference type="InterPro" id="IPR029058">
    <property type="entry name" value="AB_hydrolase_fold"/>
</dbReference>
<comment type="caution">
    <text evidence="4">The sequence shown here is derived from an EMBL/GenBank/DDBJ whole genome shotgun (WGS) entry which is preliminary data.</text>
</comment>
<keyword evidence="4" id="KW-0378">Hydrolase</keyword>
<feature type="domain" description="Mycothiol-dependent maleylpyruvate isomerase metal-binding" evidence="2">
    <location>
        <begin position="281"/>
        <end position="411"/>
    </location>
</feature>
<dbReference type="Pfam" id="PF12697">
    <property type="entry name" value="Abhydrolase_6"/>
    <property type="match status" value="1"/>
</dbReference>
<evidence type="ECO:0000259" key="3">
    <source>
        <dbReference type="Pfam" id="PF12697"/>
    </source>
</evidence>
<feature type="compositionally biased region" description="Basic and acidic residues" evidence="1">
    <location>
        <begin position="342"/>
        <end position="352"/>
    </location>
</feature>
<dbReference type="Proteomes" id="UP000612893">
    <property type="component" value="Unassembled WGS sequence"/>
</dbReference>
<feature type="domain" description="AB hydrolase-1" evidence="3">
    <location>
        <begin position="30"/>
        <end position="273"/>
    </location>
</feature>
<reference evidence="4" key="1">
    <citation type="submission" date="2020-10" db="EMBL/GenBank/DDBJ databases">
        <title>Ca. Dormibacterota MAGs.</title>
        <authorList>
            <person name="Montgomery K."/>
        </authorList>
    </citation>
    <scope>NUCLEOTIDE SEQUENCE [LARGE SCALE GENOMIC DNA]</scope>
    <source>
        <strain evidence="4">SC8812_S17_10</strain>
    </source>
</reference>
<keyword evidence="5" id="KW-1185">Reference proteome</keyword>
<dbReference type="SUPFAM" id="SSF53474">
    <property type="entry name" value="alpha/beta-Hydrolases"/>
    <property type="match status" value="1"/>
</dbReference>
<dbReference type="GO" id="GO:0016787">
    <property type="term" value="F:hydrolase activity"/>
    <property type="evidence" value="ECO:0007669"/>
    <property type="project" value="UniProtKB-KW"/>
</dbReference>
<name>A0A934K8V4_9BACT</name>
<dbReference type="PANTHER" id="PTHR43798:SF33">
    <property type="entry name" value="HYDROLASE, PUTATIVE (AFU_ORTHOLOGUE AFUA_2G14860)-RELATED"/>
    <property type="match status" value="1"/>
</dbReference>
<dbReference type="RefSeq" id="WP_338200377.1">
    <property type="nucleotide sequence ID" value="NZ_JAEKNR010000082.1"/>
</dbReference>
<dbReference type="AlphaFoldDB" id="A0A934K8V4"/>
<proteinExistence type="predicted"/>
<organism evidence="4 5">
    <name type="scientific">Candidatus Nephthysia bennettiae</name>
    <dbReference type="NCBI Taxonomy" id="3127016"/>
    <lineage>
        <taxon>Bacteria</taxon>
        <taxon>Bacillati</taxon>
        <taxon>Candidatus Dormiibacterota</taxon>
        <taxon>Candidatus Dormibacteria</taxon>
        <taxon>Candidatus Dormibacterales</taxon>
        <taxon>Candidatus Dormibacteraceae</taxon>
        <taxon>Candidatus Nephthysia</taxon>
    </lineage>
</organism>
<dbReference type="Pfam" id="PF11716">
    <property type="entry name" value="MDMPI_N"/>
    <property type="match status" value="1"/>
</dbReference>
<feature type="region of interest" description="Disordered" evidence="1">
    <location>
        <begin position="336"/>
        <end position="366"/>
    </location>
</feature>
<dbReference type="SUPFAM" id="SSF109854">
    <property type="entry name" value="DinB/YfiT-like putative metalloenzymes"/>
    <property type="match status" value="1"/>
</dbReference>
<evidence type="ECO:0000313" key="4">
    <source>
        <dbReference type="EMBL" id="MBJ7597840.1"/>
    </source>
</evidence>
<sequence>MREGWIERSGVRLHYLEREPEGDAQEPALFMLHGLSSNALVWGRMAEHLPGRRMVALDQRSHGPSDRPAEGYASSELVADAAHAIGELGLGRPLVLGHSWGASVALDLAASRPDLAAGLVFVDGPPAAMSRVMSWVEASRRMQPPLPIYTDLDQAVEAQRQYLGEAWAEDLRPFVRAGLVDVEGGLTSTLTVDVRRQILEQMFDFDPLADFPKVEGPLLLAMAGLLWPGAPPEFEEGRRRAVEEVLGAVRGAQARWYDSRHDVPLIRPAELAADVERAALAAAFADVAREAAQLDGDWTQSVHDEAGGEGGGWQARDLLAHLASTQSSLAAVATARPPAGDGRARQPFDPDRWNASQVSRRHDSPKEDMVAELRDGARSLHAALMTVDLEQPVAVGPYAGRPVDDALRRMAAHQRAHLEELRKVLPAPRTA</sequence>
<dbReference type="InterPro" id="IPR024344">
    <property type="entry name" value="MDMPI_metal-binding"/>
</dbReference>
<evidence type="ECO:0000313" key="5">
    <source>
        <dbReference type="Proteomes" id="UP000612893"/>
    </source>
</evidence>
<dbReference type="Gene3D" id="3.40.50.1820">
    <property type="entry name" value="alpha/beta hydrolase"/>
    <property type="match status" value="1"/>
</dbReference>
<evidence type="ECO:0000256" key="1">
    <source>
        <dbReference type="SAM" id="MobiDB-lite"/>
    </source>
</evidence>
<gene>
    <name evidence="4" type="ORF">JF922_07110</name>
</gene>
<dbReference type="PANTHER" id="PTHR43798">
    <property type="entry name" value="MONOACYLGLYCEROL LIPASE"/>
    <property type="match status" value="1"/>
</dbReference>
<dbReference type="EMBL" id="JAEKNR010000082">
    <property type="protein sequence ID" value="MBJ7597840.1"/>
    <property type="molecule type" value="Genomic_DNA"/>
</dbReference>
<dbReference type="InterPro" id="IPR050266">
    <property type="entry name" value="AB_hydrolase_sf"/>
</dbReference>
<evidence type="ECO:0000259" key="2">
    <source>
        <dbReference type="Pfam" id="PF11716"/>
    </source>
</evidence>
<protein>
    <submittedName>
        <fullName evidence="4">Alpha/beta fold hydrolase</fullName>
    </submittedName>
</protein>
<dbReference type="InterPro" id="IPR034660">
    <property type="entry name" value="DinB/YfiT-like"/>
</dbReference>